<keyword evidence="11" id="KW-0961">Cell wall biogenesis/degradation</keyword>
<dbReference type="Proteomes" id="UP000580474">
    <property type="component" value="Unassembled WGS sequence"/>
</dbReference>
<proteinExistence type="inferred from homology"/>
<dbReference type="InterPro" id="IPR036950">
    <property type="entry name" value="PBP_transglycosylase"/>
</dbReference>
<comment type="similarity">
    <text evidence="1">In the C-terminal section; belongs to the transpeptidase family.</text>
</comment>
<evidence type="ECO:0000256" key="1">
    <source>
        <dbReference type="ARBA" id="ARBA00007090"/>
    </source>
</evidence>
<feature type="region of interest" description="Disordered" evidence="14">
    <location>
        <begin position="727"/>
        <end position="808"/>
    </location>
</feature>
<dbReference type="Pfam" id="PF00912">
    <property type="entry name" value="Transgly"/>
    <property type="match status" value="1"/>
</dbReference>
<keyword evidence="8" id="KW-0133">Cell shape</keyword>
<gene>
    <name evidence="16" type="ORF">BJ969_005436</name>
</gene>
<dbReference type="Pfam" id="PF03793">
    <property type="entry name" value="PASTA"/>
    <property type="match status" value="1"/>
</dbReference>
<dbReference type="InterPro" id="IPR001264">
    <property type="entry name" value="Glyco_trans_51"/>
</dbReference>
<dbReference type="GO" id="GO:0030288">
    <property type="term" value="C:outer membrane-bounded periplasmic space"/>
    <property type="evidence" value="ECO:0007669"/>
    <property type="project" value="TreeGrafter"/>
</dbReference>
<dbReference type="InterPro" id="IPR050396">
    <property type="entry name" value="Glycosyltr_51/Transpeptidase"/>
</dbReference>
<dbReference type="Gene3D" id="3.40.710.10">
    <property type="entry name" value="DD-peptidase/beta-lactamase superfamily"/>
    <property type="match status" value="1"/>
</dbReference>
<sequence>MRVRDSLLKLFGLCVLAGVLVAGMLFPAAGALGVVSNRAGDAVNNISSELMTQDPPLVTTVTDRAGVPIAYLFDQNRTPAAPDQISDSMKAAIIAIEDRRFFDHEGVDWAGTVRAAITNQMSGEIAQGGSTLTQQYVKNYQVHVVAADDPIKQAKAVEQTPARKLREIRIALQLEKRLGKEEILARYLNVVPFGNQTYGVAAASRAYFNTTPDKLDVPQSALLAGIVNSPSALNPETNPQEATLRRNIVIDTMQAQHRIDQRTADAARAAPLGIVSPVNALPNNCVGAGPADGFFCKYVIDYLQNAGFAEQELRTGGYTIRTTLDQKATNAAKAAAEKHVPKDTKGIANVMAVVEPGKDKHEVRALVANRDFGNDAERGQTSYALPSGVAKFGAGSVFKVFTAAAALEKGMGIKNTIQAPGNYTSTVYRNGSAPYTVGNAEGVNPGPRTLQKALATSPNTAFVALEERVGLDQTVDMATRLGMRQTLLHSNFSGDPMAPNGANGPAMGDVVKEKKIGAFTLGFGPTSPLELANVSATLMSGGTWCPPTPVDQIVDRNGNPISITEDPCEQAVDEGLANAMAVGMSQDDQAGGTAYGAANNAGWTRPMAGKTGTTEAHQSAGFIGATPQFAGSVLTFSDGNNPQGICDSTPPALCGANGGNIYGGKVPARTWFDAMKPIHEGLPTAPLPEVTDRYENGGDEFQVPNVVGISADRAKRALEKAGYKVEQRSVNSERRKGSVTSQTPRGFALPGETVTLSVSTGYVPPPSPAPKPPPPPQQPPPPGEPGRPPGEQQPDPPFIPIPPGIFPP</sequence>
<evidence type="ECO:0000256" key="3">
    <source>
        <dbReference type="ARBA" id="ARBA00022645"/>
    </source>
</evidence>
<evidence type="ECO:0000256" key="2">
    <source>
        <dbReference type="ARBA" id="ARBA00007739"/>
    </source>
</evidence>
<feature type="compositionally biased region" description="Pro residues" evidence="14">
    <location>
        <begin position="794"/>
        <end position="808"/>
    </location>
</feature>
<evidence type="ECO:0000256" key="14">
    <source>
        <dbReference type="SAM" id="MobiDB-lite"/>
    </source>
</evidence>
<dbReference type="SUPFAM" id="SSF56601">
    <property type="entry name" value="beta-lactamase/transpeptidase-like"/>
    <property type="match status" value="1"/>
</dbReference>
<dbReference type="GO" id="GO:0006508">
    <property type="term" value="P:proteolysis"/>
    <property type="evidence" value="ECO:0007669"/>
    <property type="project" value="UniProtKB-KW"/>
</dbReference>
<accession>A0A840NPR1</accession>
<dbReference type="FunFam" id="1.10.3810.10:FF:000001">
    <property type="entry name" value="Penicillin-binding protein 1A"/>
    <property type="match status" value="1"/>
</dbReference>
<keyword evidence="4" id="KW-0645">Protease</keyword>
<dbReference type="PANTHER" id="PTHR32282">
    <property type="entry name" value="BINDING PROTEIN TRANSPEPTIDASE, PUTATIVE-RELATED"/>
    <property type="match status" value="1"/>
</dbReference>
<dbReference type="GO" id="GO:0008955">
    <property type="term" value="F:peptidoglycan glycosyltransferase activity"/>
    <property type="evidence" value="ECO:0007669"/>
    <property type="project" value="UniProtKB-EC"/>
</dbReference>
<keyword evidence="6" id="KW-0808">Transferase</keyword>
<dbReference type="EMBL" id="JACHIV010000001">
    <property type="protein sequence ID" value="MBB5072348.1"/>
    <property type="molecule type" value="Genomic_DNA"/>
</dbReference>
<dbReference type="AlphaFoldDB" id="A0A840NPR1"/>
<evidence type="ECO:0000313" key="16">
    <source>
        <dbReference type="EMBL" id="MBB5072348.1"/>
    </source>
</evidence>
<dbReference type="GO" id="GO:0008658">
    <property type="term" value="F:penicillin binding"/>
    <property type="evidence" value="ECO:0007669"/>
    <property type="project" value="InterPro"/>
</dbReference>
<dbReference type="PANTHER" id="PTHR32282:SF33">
    <property type="entry name" value="PEPTIDOGLYCAN GLYCOSYLTRANSFERASE"/>
    <property type="match status" value="1"/>
</dbReference>
<evidence type="ECO:0000256" key="11">
    <source>
        <dbReference type="ARBA" id="ARBA00023316"/>
    </source>
</evidence>
<comment type="catalytic activity">
    <reaction evidence="13">
        <text>[GlcNAc-(1-&gt;4)-Mur2Ac(oyl-L-Ala-gamma-D-Glu-L-Lys-D-Ala-D-Ala)](n)-di-trans,octa-cis-undecaprenyl diphosphate + beta-D-GlcNAc-(1-&gt;4)-Mur2Ac(oyl-L-Ala-gamma-D-Glu-L-Lys-D-Ala-D-Ala)-di-trans,octa-cis-undecaprenyl diphosphate = [GlcNAc-(1-&gt;4)-Mur2Ac(oyl-L-Ala-gamma-D-Glu-L-Lys-D-Ala-D-Ala)](n+1)-di-trans,octa-cis-undecaprenyl diphosphate + di-trans,octa-cis-undecaprenyl diphosphate + H(+)</text>
        <dbReference type="Rhea" id="RHEA:23708"/>
        <dbReference type="Rhea" id="RHEA-COMP:9602"/>
        <dbReference type="Rhea" id="RHEA-COMP:9603"/>
        <dbReference type="ChEBI" id="CHEBI:15378"/>
        <dbReference type="ChEBI" id="CHEBI:58405"/>
        <dbReference type="ChEBI" id="CHEBI:60033"/>
        <dbReference type="ChEBI" id="CHEBI:78435"/>
        <dbReference type="EC" id="2.4.99.28"/>
    </reaction>
</comment>
<keyword evidence="9" id="KW-0573">Peptidoglycan synthesis</keyword>
<dbReference type="Gene3D" id="3.30.10.20">
    <property type="match status" value="1"/>
</dbReference>
<dbReference type="SMART" id="SM00740">
    <property type="entry name" value="PASTA"/>
    <property type="match status" value="1"/>
</dbReference>
<dbReference type="GO" id="GO:0071555">
    <property type="term" value="P:cell wall organization"/>
    <property type="evidence" value="ECO:0007669"/>
    <property type="project" value="UniProtKB-KW"/>
</dbReference>
<dbReference type="Gene3D" id="1.10.3810.10">
    <property type="entry name" value="Biosynthetic peptidoglycan transglycosylase-like"/>
    <property type="match status" value="1"/>
</dbReference>
<evidence type="ECO:0000256" key="9">
    <source>
        <dbReference type="ARBA" id="ARBA00022984"/>
    </source>
</evidence>
<evidence type="ECO:0000313" key="17">
    <source>
        <dbReference type="Proteomes" id="UP000580474"/>
    </source>
</evidence>
<dbReference type="CDD" id="cd06577">
    <property type="entry name" value="PASTA_pknB"/>
    <property type="match status" value="1"/>
</dbReference>
<evidence type="ECO:0000256" key="12">
    <source>
        <dbReference type="ARBA" id="ARBA00034000"/>
    </source>
</evidence>
<organism evidence="16 17">
    <name type="scientific">Saccharopolyspora gloriosae</name>
    <dbReference type="NCBI Taxonomy" id="455344"/>
    <lineage>
        <taxon>Bacteria</taxon>
        <taxon>Bacillati</taxon>
        <taxon>Actinomycetota</taxon>
        <taxon>Actinomycetes</taxon>
        <taxon>Pseudonocardiales</taxon>
        <taxon>Pseudonocardiaceae</taxon>
        <taxon>Saccharopolyspora</taxon>
    </lineage>
</organism>
<evidence type="ECO:0000256" key="13">
    <source>
        <dbReference type="ARBA" id="ARBA00049902"/>
    </source>
</evidence>
<comment type="catalytic activity">
    <reaction evidence="12">
        <text>Preferential cleavage: (Ac)2-L-Lys-D-Ala-|-D-Ala. Also transpeptidation of peptidyl-alanyl moieties that are N-acyl substituents of D-alanine.</text>
        <dbReference type="EC" id="3.4.16.4"/>
    </reaction>
</comment>
<dbReference type="RefSeq" id="WP_343071612.1">
    <property type="nucleotide sequence ID" value="NZ_JACHIV010000001.1"/>
</dbReference>
<protein>
    <submittedName>
        <fullName evidence="16">Membrane peptidoglycan carboxypeptidase</fullName>
    </submittedName>
</protein>
<dbReference type="SUPFAM" id="SSF53955">
    <property type="entry name" value="Lysozyme-like"/>
    <property type="match status" value="1"/>
</dbReference>
<name>A0A840NPR1_9PSEU</name>
<dbReference type="InterPro" id="IPR023346">
    <property type="entry name" value="Lysozyme-like_dom_sf"/>
</dbReference>
<keyword evidence="3 16" id="KW-0121">Carboxypeptidase</keyword>
<comment type="caution">
    <text evidence="16">The sequence shown here is derived from an EMBL/GenBank/DDBJ whole genome shotgun (WGS) entry which is preliminary data.</text>
</comment>
<comment type="similarity">
    <text evidence="2">In the N-terminal section; belongs to the glycosyltransferase 51 family.</text>
</comment>
<feature type="compositionally biased region" description="Pro residues" evidence="14">
    <location>
        <begin position="763"/>
        <end position="788"/>
    </location>
</feature>
<keyword evidence="7" id="KW-0378">Hydrolase</keyword>
<feature type="compositionally biased region" description="Basic and acidic residues" evidence="14">
    <location>
        <begin position="727"/>
        <end position="736"/>
    </location>
</feature>
<evidence type="ECO:0000256" key="4">
    <source>
        <dbReference type="ARBA" id="ARBA00022670"/>
    </source>
</evidence>
<evidence type="ECO:0000259" key="15">
    <source>
        <dbReference type="PROSITE" id="PS51178"/>
    </source>
</evidence>
<dbReference type="GO" id="GO:0009252">
    <property type="term" value="P:peptidoglycan biosynthetic process"/>
    <property type="evidence" value="ECO:0007669"/>
    <property type="project" value="UniProtKB-KW"/>
</dbReference>
<reference evidence="16 17" key="1">
    <citation type="submission" date="2020-08" db="EMBL/GenBank/DDBJ databases">
        <title>Sequencing the genomes of 1000 actinobacteria strains.</title>
        <authorList>
            <person name="Klenk H.-P."/>
        </authorList>
    </citation>
    <scope>NUCLEOTIDE SEQUENCE [LARGE SCALE GENOMIC DNA]</scope>
    <source>
        <strain evidence="16 17">DSM 45582</strain>
    </source>
</reference>
<dbReference type="Pfam" id="PF00905">
    <property type="entry name" value="Transpeptidase"/>
    <property type="match status" value="1"/>
</dbReference>
<dbReference type="GO" id="GO:0008360">
    <property type="term" value="P:regulation of cell shape"/>
    <property type="evidence" value="ECO:0007669"/>
    <property type="project" value="UniProtKB-KW"/>
</dbReference>
<evidence type="ECO:0000256" key="5">
    <source>
        <dbReference type="ARBA" id="ARBA00022676"/>
    </source>
</evidence>
<dbReference type="InterPro" id="IPR012338">
    <property type="entry name" value="Beta-lactam/transpept-like"/>
</dbReference>
<evidence type="ECO:0000256" key="10">
    <source>
        <dbReference type="ARBA" id="ARBA00023268"/>
    </source>
</evidence>
<evidence type="ECO:0000256" key="7">
    <source>
        <dbReference type="ARBA" id="ARBA00022801"/>
    </source>
</evidence>
<feature type="domain" description="PASTA" evidence="15">
    <location>
        <begin position="697"/>
        <end position="760"/>
    </location>
</feature>
<keyword evidence="10" id="KW-0511">Multifunctional enzyme</keyword>
<evidence type="ECO:0000256" key="8">
    <source>
        <dbReference type="ARBA" id="ARBA00022960"/>
    </source>
</evidence>
<dbReference type="GO" id="GO:0009002">
    <property type="term" value="F:serine-type D-Ala-D-Ala carboxypeptidase activity"/>
    <property type="evidence" value="ECO:0007669"/>
    <property type="project" value="UniProtKB-EC"/>
</dbReference>
<dbReference type="PROSITE" id="PS51178">
    <property type="entry name" value="PASTA"/>
    <property type="match status" value="1"/>
</dbReference>
<dbReference type="InterPro" id="IPR005543">
    <property type="entry name" value="PASTA_dom"/>
</dbReference>
<keyword evidence="5" id="KW-0328">Glycosyltransferase</keyword>
<keyword evidence="17" id="KW-1185">Reference proteome</keyword>
<dbReference type="InterPro" id="IPR001460">
    <property type="entry name" value="PCN-bd_Tpept"/>
</dbReference>
<evidence type="ECO:0000256" key="6">
    <source>
        <dbReference type="ARBA" id="ARBA00022679"/>
    </source>
</evidence>